<dbReference type="GO" id="GO:0006260">
    <property type="term" value="P:DNA replication"/>
    <property type="evidence" value="ECO:0007669"/>
    <property type="project" value="UniProtKB-KW"/>
</dbReference>
<dbReference type="Pfam" id="PF25005">
    <property type="entry name" value="PSF2_N"/>
    <property type="match status" value="1"/>
</dbReference>
<keyword evidence="3 5" id="KW-0235">DNA replication</keyword>
<comment type="similarity">
    <text evidence="2 5">Belongs to the GINS2/PSF2 family.</text>
</comment>
<dbReference type="EMBL" id="JACMRX010000005">
    <property type="protein sequence ID" value="KAF7989946.1"/>
    <property type="molecule type" value="Genomic_DNA"/>
</dbReference>
<reference evidence="8 9" key="1">
    <citation type="submission" date="2020-08" db="EMBL/GenBank/DDBJ databases">
        <title>Aphidius gifuensis genome sequencing and assembly.</title>
        <authorList>
            <person name="Du Z."/>
        </authorList>
    </citation>
    <scope>NUCLEOTIDE SEQUENCE [LARGE SCALE GENOMIC DNA]</scope>
    <source>
        <strain evidence="8">YNYX2018</strain>
        <tissue evidence="8">Adults</tissue>
    </source>
</reference>
<dbReference type="Pfam" id="PF05916">
    <property type="entry name" value="Sld5"/>
    <property type="match status" value="1"/>
</dbReference>
<evidence type="ECO:0000259" key="6">
    <source>
        <dbReference type="Pfam" id="PF05916"/>
    </source>
</evidence>
<dbReference type="InterPro" id="IPR021151">
    <property type="entry name" value="GINS_A"/>
</dbReference>
<dbReference type="FunFam" id="3.40.5.50:FF:000001">
    <property type="entry name" value="DNA replication complex GINS protein PSF2"/>
    <property type="match status" value="1"/>
</dbReference>
<feature type="domain" description="DNA replication complex GINS protein PSF2 N-terminal" evidence="7">
    <location>
        <begin position="12"/>
        <end position="71"/>
    </location>
</feature>
<dbReference type="CDD" id="cd21694">
    <property type="entry name" value="GINS_B_Psf2"/>
    <property type="match status" value="1"/>
</dbReference>
<dbReference type="PANTHER" id="PTHR12772">
    <property type="entry name" value="DNA REPLICATION COMPLEX GINS PROTEIN PSF2"/>
    <property type="match status" value="1"/>
</dbReference>
<evidence type="ECO:0000313" key="8">
    <source>
        <dbReference type="EMBL" id="KAF7989946.1"/>
    </source>
</evidence>
<sequence>MQSAIRIYSTMDPNEIEFINENRTISIIPNFNLGTIHLLSGSVGPFKAGATLNVPLWLAVSLKQQQKCRIMCPDWMELEKLETIKENEKLSRTFHKMANDHYMDEAHILMDIASDDIPSVDNVRTAIKDIWDIRMSKLRTSLDELFKAKSGVHAVLNNLTVMELNSIRPLLPHTMDQLFRIRMSKTNK</sequence>
<dbReference type="Gene3D" id="1.20.58.1020">
    <property type="match status" value="1"/>
</dbReference>
<comment type="subunit">
    <text evidence="5">Component of the GINS complex.</text>
</comment>
<dbReference type="CDD" id="cd11712">
    <property type="entry name" value="GINS_A_psf2"/>
    <property type="match status" value="1"/>
</dbReference>
<name>A0A834XPW2_APHGI</name>
<dbReference type="PIRSF" id="PIRSF028998">
    <property type="entry name" value="GINS_Psf2_subgr"/>
    <property type="match status" value="1"/>
</dbReference>
<protein>
    <recommendedName>
        <fullName evidence="5">DNA replication complex GINS protein PSF2</fullName>
    </recommendedName>
</protein>
<dbReference type="Proteomes" id="UP000639338">
    <property type="component" value="Unassembled WGS sequence"/>
</dbReference>
<keyword evidence="4 5" id="KW-0539">Nucleus</keyword>
<evidence type="ECO:0000256" key="1">
    <source>
        <dbReference type="ARBA" id="ARBA00004123"/>
    </source>
</evidence>
<dbReference type="OrthoDB" id="1938138at2759"/>
<evidence type="ECO:0000256" key="5">
    <source>
        <dbReference type="PIRNR" id="PIRNR028998"/>
    </source>
</evidence>
<gene>
    <name evidence="8" type="ORF">HCN44_008620</name>
</gene>
<organism evidence="8 9">
    <name type="scientific">Aphidius gifuensis</name>
    <name type="common">Parasitoid wasp</name>
    <dbReference type="NCBI Taxonomy" id="684658"/>
    <lineage>
        <taxon>Eukaryota</taxon>
        <taxon>Metazoa</taxon>
        <taxon>Ecdysozoa</taxon>
        <taxon>Arthropoda</taxon>
        <taxon>Hexapoda</taxon>
        <taxon>Insecta</taxon>
        <taxon>Pterygota</taxon>
        <taxon>Neoptera</taxon>
        <taxon>Endopterygota</taxon>
        <taxon>Hymenoptera</taxon>
        <taxon>Apocrita</taxon>
        <taxon>Ichneumonoidea</taxon>
        <taxon>Braconidae</taxon>
        <taxon>Aphidiinae</taxon>
        <taxon>Aphidius</taxon>
    </lineage>
</organism>
<dbReference type="PANTHER" id="PTHR12772:SF0">
    <property type="entry name" value="DNA REPLICATION COMPLEX GINS PROTEIN PSF2"/>
    <property type="match status" value="1"/>
</dbReference>
<dbReference type="InterPro" id="IPR007257">
    <property type="entry name" value="GINS_Psf2"/>
</dbReference>
<evidence type="ECO:0000256" key="4">
    <source>
        <dbReference type="ARBA" id="ARBA00023242"/>
    </source>
</evidence>
<dbReference type="GO" id="GO:0000811">
    <property type="term" value="C:GINS complex"/>
    <property type="evidence" value="ECO:0007669"/>
    <property type="project" value="TreeGrafter"/>
</dbReference>
<dbReference type="SUPFAM" id="SSF158573">
    <property type="entry name" value="GINS helical bundle-like"/>
    <property type="match status" value="1"/>
</dbReference>
<evidence type="ECO:0000256" key="2">
    <source>
        <dbReference type="ARBA" id="ARBA00010565"/>
    </source>
</evidence>
<accession>A0A834XPW2</accession>
<dbReference type="GO" id="GO:0071162">
    <property type="term" value="C:CMG complex"/>
    <property type="evidence" value="ECO:0007669"/>
    <property type="project" value="UniProtKB-ARBA"/>
</dbReference>
<dbReference type="GO" id="GO:0000727">
    <property type="term" value="P:double-strand break repair via break-induced replication"/>
    <property type="evidence" value="ECO:0007669"/>
    <property type="project" value="TreeGrafter"/>
</dbReference>
<feature type="domain" description="GINS subunit" evidence="6">
    <location>
        <begin position="75"/>
        <end position="177"/>
    </location>
</feature>
<comment type="subcellular location">
    <subcellularLocation>
        <location evidence="1 5">Nucleus</location>
    </subcellularLocation>
</comment>
<keyword evidence="9" id="KW-1185">Reference proteome</keyword>
<proteinExistence type="inferred from homology"/>
<evidence type="ECO:0000313" key="9">
    <source>
        <dbReference type="Proteomes" id="UP000639338"/>
    </source>
</evidence>
<dbReference type="InterPro" id="IPR036224">
    <property type="entry name" value="GINS_bundle-like_dom_sf"/>
</dbReference>
<dbReference type="FunFam" id="1.20.58.1020:FF:000001">
    <property type="entry name" value="DNA replication complex GINS protein PSF2"/>
    <property type="match status" value="1"/>
</dbReference>
<comment type="caution">
    <text evidence="8">The sequence shown here is derived from an EMBL/GenBank/DDBJ whole genome shotgun (WGS) entry which is preliminary data.</text>
</comment>
<dbReference type="Gene3D" id="3.40.5.50">
    <property type="match status" value="1"/>
</dbReference>
<evidence type="ECO:0000259" key="7">
    <source>
        <dbReference type="Pfam" id="PF25005"/>
    </source>
</evidence>
<dbReference type="SUPFAM" id="SSF160059">
    <property type="entry name" value="PriA/YqbF domain"/>
    <property type="match status" value="1"/>
</dbReference>
<evidence type="ECO:0000256" key="3">
    <source>
        <dbReference type="ARBA" id="ARBA00022705"/>
    </source>
</evidence>
<dbReference type="AlphaFoldDB" id="A0A834XPW2"/>
<dbReference type="InterPro" id="IPR056784">
    <property type="entry name" value="PSF2_N"/>
</dbReference>